<organism evidence="2 3">
    <name type="scientific">Phanerochaete carnosa (strain HHB-10118-sp)</name>
    <name type="common">White-rot fungus</name>
    <name type="synonym">Peniophora carnosa</name>
    <dbReference type="NCBI Taxonomy" id="650164"/>
    <lineage>
        <taxon>Eukaryota</taxon>
        <taxon>Fungi</taxon>
        <taxon>Dikarya</taxon>
        <taxon>Basidiomycota</taxon>
        <taxon>Agaricomycotina</taxon>
        <taxon>Agaricomycetes</taxon>
        <taxon>Polyporales</taxon>
        <taxon>Phanerochaetaceae</taxon>
        <taxon>Phanerochaete</taxon>
    </lineage>
</organism>
<evidence type="ECO:0000256" key="1">
    <source>
        <dbReference type="SAM" id="MobiDB-lite"/>
    </source>
</evidence>
<dbReference type="GeneID" id="18920915"/>
<proteinExistence type="predicted"/>
<dbReference type="PANTHER" id="PTHR28283">
    <property type="entry name" value="3',5'-CYCLIC-NUCLEOTIDE PHOSPHODIESTERASE 1"/>
    <property type="match status" value="1"/>
</dbReference>
<dbReference type="CDD" id="cd07735">
    <property type="entry name" value="class_II_PDE_MBL-fold"/>
    <property type="match status" value="1"/>
</dbReference>
<dbReference type="HOGENOM" id="CLU_016658_0_0_1"/>
<dbReference type="PANTHER" id="PTHR28283:SF1">
    <property type="entry name" value="3',5'-CYCLIC-NUCLEOTIDE PHOSPHODIESTERASE 1"/>
    <property type="match status" value="1"/>
</dbReference>
<dbReference type="Pfam" id="PF02112">
    <property type="entry name" value="PDEase_II"/>
    <property type="match status" value="1"/>
</dbReference>
<dbReference type="Gene3D" id="3.60.15.10">
    <property type="entry name" value="Ribonuclease Z/Hydroxyacylglutathione hydrolase-like"/>
    <property type="match status" value="1"/>
</dbReference>
<evidence type="ECO:0000313" key="2">
    <source>
        <dbReference type="EMBL" id="EKM55750.1"/>
    </source>
</evidence>
<dbReference type="Proteomes" id="UP000008370">
    <property type="component" value="Unassembled WGS sequence"/>
</dbReference>
<protein>
    <recommendedName>
        <fullName evidence="4">3',5'-cyclic-nucleotide phosphodiesterase</fullName>
    </recommendedName>
</protein>
<feature type="compositionally biased region" description="Pro residues" evidence="1">
    <location>
        <begin position="320"/>
        <end position="330"/>
    </location>
</feature>
<dbReference type="KEGG" id="pco:PHACADRAFT_96025"/>
<accession>K5W964</accession>
<dbReference type="FunCoup" id="K5W964">
    <property type="interactions" value="42"/>
</dbReference>
<feature type="non-terminal residue" evidence="2">
    <location>
        <position position="330"/>
    </location>
</feature>
<gene>
    <name evidence="2" type="ORF">PHACADRAFT_96025</name>
</gene>
<sequence length="330" mass="36074">GGGPNETNLSSYLFKTHDASWSDGLLSIEAGSGLGVLEHLLQSNPTLFGTSCSASQILSWVRSYLITHAHLDHVSGLVLAAGSLGGPTRRIFATQGVLKDMQMIFSDRLWPNLATWNPRNTSAILLYSQLTVCDRYISIAPDVSVRVMPISHGQTSTQQTYDSTAFFVRHDLSNRQFLFFGDVEPDTVSAKPRNINVWRAAAPMIPLALDTIFIECSYPAGRQNEHLYGHLSPEHLAAELAVLAQEVATVRNSEIAQALRDIRVFITHCKDDLTGQYHEPINLVIAAQVRSLVNHQNLGAQIIAAEQGMQISKSPSDARSPPPPPPFALS</sequence>
<dbReference type="STRING" id="650164.K5W964"/>
<feature type="region of interest" description="Disordered" evidence="1">
    <location>
        <begin position="310"/>
        <end position="330"/>
    </location>
</feature>
<dbReference type="OrthoDB" id="258495at2759"/>
<evidence type="ECO:0008006" key="4">
    <source>
        <dbReference type="Google" id="ProtNLM"/>
    </source>
</evidence>
<dbReference type="AlphaFoldDB" id="K5W964"/>
<dbReference type="InterPro" id="IPR000396">
    <property type="entry name" value="Pdiesterase2"/>
</dbReference>
<dbReference type="PRINTS" id="PR00388">
    <property type="entry name" value="PDIESTERASE2"/>
</dbReference>
<dbReference type="InterPro" id="IPR036866">
    <property type="entry name" value="RibonucZ/Hydroxyglut_hydro"/>
</dbReference>
<evidence type="ECO:0000313" key="3">
    <source>
        <dbReference type="Proteomes" id="UP000008370"/>
    </source>
</evidence>
<dbReference type="SUPFAM" id="SSF56281">
    <property type="entry name" value="Metallo-hydrolase/oxidoreductase"/>
    <property type="match status" value="1"/>
</dbReference>
<name>K5W964_PHACS</name>
<dbReference type="GO" id="GO:1902660">
    <property type="term" value="P:negative regulation of glucose mediated signaling pathway"/>
    <property type="evidence" value="ECO:0007669"/>
    <property type="project" value="TreeGrafter"/>
</dbReference>
<dbReference type="EMBL" id="JH930472">
    <property type="protein sequence ID" value="EKM55750.1"/>
    <property type="molecule type" value="Genomic_DNA"/>
</dbReference>
<dbReference type="RefSeq" id="XP_007396068.1">
    <property type="nucleotide sequence ID" value="XM_007396006.1"/>
</dbReference>
<dbReference type="GO" id="GO:0004115">
    <property type="term" value="F:3',5'-cyclic-AMP phosphodiesterase activity"/>
    <property type="evidence" value="ECO:0007669"/>
    <property type="project" value="InterPro"/>
</dbReference>
<dbReference type="GO" id="GO:0006198">
    <property type="term" value="P:cAMP catabolic process"/>
    <property type="evidence" value="ECO:0007669"/>
    <property type="project" value="InterPro"/>
</dbReference>
<dbReference type="InParanoid" id="K5W964"/>
<reference evidence="2 3" key="1">
    <citation type="journal article" date="2012" name="BMC Genomics">
        <title>Comparative genomics of the white-rot fungi, Phanerochaete carnosa and P. chrysosporium, to elucidate the genetic basis of the distinct wood types they colonize.</title>
        <authorList>
            <person name="Suzuki H."/>
            <person name="MacDonald J."/>
            <person name="Syed K."/>
            <person name="Salamov A."/>
            <person name="Hori C."/>
            <person name="Aerts A."/>
            <person name="Henrissat B."/>
            <person name="Wiebenga A."/>
            <person name="vanKuyk P.A."/>
            <person name="Barry K."/>
            <person name="Lindquist E."/>
            <person name="LaButti K."/>
            <person name="Lapidus A."/>
            <person name="Lucas S."/>
            <person name="Coutinho P."/>
            <person name="Gong Y."/>
            <person name="Samejima M."/>
            <person name="Mahadevan R."/>
            <person name="Abou-Zaid M."/>
            <person name="de Vries R.P."/>
            <person name="Igarashi K."/>
            <person name="Yadav J.S."/>
            <person name="Grigoriev I.V."/>
            <person name="Master E.R."/>
        </authorList>
    </citation>
    <scope>NUCLEOTIDE SEQUENCE [LARGE SCALE GENOMIC DNA]</scope>
    <source>
        <strain evidence="2 3">HHB-10118-sp</strain>
    </source>
</reference>
<keyword evidence="3" id="KW-1185">Reference proteome</keyword>
<dbReference type="GO" id="GO:0047555">
    <property type="term" value="F:3',5'-cyclic-GMP phosphodiesterase activity"/>
    <property type="evidence" value="ECO:0007669"/>
    <property type="project" value="TreeGrafter"/>
</dbReference>